<dbReference type="Gene3D" id="3.40.50.300">
    <property type="entry name" value="P-loop containing nucleotide triphosphate hydrolases"/>
    <property type="match status" value="2"/>
</dbReference>
<dbReference type="Pfam" id="PF19778">
    <property type="entry name" value="RE_endonuc"/>
    <property type="match status" value="1"/>
</dbReference>
<dbReference type="Proteomes" id="UP000429838">
    <property type="component" value="Unassembled WGS sequence"/>
</dbReference>
<keyword evidence="3" id="KW-0255">Endonuclease</keyword>
<evidence type="ECO:0000259" key="1">
    <source>
        <dbReference type="Pfam" id="PF04851"/>
    </source>
</evidence>
<reference evidence="3 4" key="1">
    <citation type="journal article" date="2019" name="Nat. Med.">
        <title>A library of human gut bacterial isolates paired with longitudinal multiomics data enables mechanistic microbiome research.</title>
        <authorList>
            <person name="Poyet M."/>
            <person name="Groussin M."/>
            <person name="Gibbons S.M."/>
            <person name="Avila-Pacheco J."/>
            <person name="Jiang X."/>
            <person name="Kearney S.M."/>
            <person name="Perrotta A.R."/>
            <person name="Berdy B."/>
            <person name="Zhao S."/>
            <person name="Lieberman T.D."/>
            <person name="Swanson P.K."/>
            <person name="Smith M."/>
            <person name="Roesemann S."/>
            <person name="Alexander J.E."/>
            <person name="Rich S.A."/>
            <person name="Livny J."/>
            <person name="Vlamakis H."/>
            <person name="Clish C."/>
            <person name="Bullock K."/>
            <person name="Deik A."/>
            <person name="Scott J."/>
            <person name="Pierce K.A."/>
            <person name="Xavier R.J."/>
            <person name="Alm E.J."/>
        </authorList>
    </citation>
    <scope>NUCLEOTIDE SEQUENCE [LARGE SCALE GENOMIC DNA]</scope>
    <source>
        <strain evidence="3 4">BIOML-A1</strain>
    </source>
</reference>
<name>A0A5M5XAF9_BACFG</name>
<sequence length="1015" mass="116716">MKLKFKHQKFQEDAAKAVCDVFGGQPYKIFDYQVETRKKDGQTSFEKFTGFRNHPIVPQLTDEIVLKHIRDIQRAQQIKPSEALEGKYNLTIEMETGVGKTYTYIKTIFELNKRYGWCKFIIVVPSVAIREGVHKSLEIMKEHFASDYSTPLSYFIYDSKQLGELNAFVTDSKIHVMIINSQKFNATNKDARRIYMKLDDFGGNCPIDVIAQMNPILIIDEPQSVEGAKTKEGLKRFNPLFTLRYSATHRELYNLVYRLDAMEAYNLQLVKKIAVKGISISGTTATEGFVYLEGLNLYPDKNPTANIGFEVKRTKAVNQVVRALKINDDLYAKSNHLEEYRNDYVITDINGVEDSVTFRNGIKLYAGDVAGSVNETQLRRIQIRETILSHIEKEQELFEKDIKVLSLFFIDEVAKYRRYNPDGKGEYAEIFEQEYTDIIKHLDPSLFNQPEYIDYLKSTVASKVHEGYFSKDKKGKLIDSKTERGTKESADEDAYDLIMKNKERLLDRKEPIRFIFSHSALREGWDNPNVFQICTLKQSSAEVRKRQEVGRGLRLCVNGQGDRMDANVLGEEVHRVNLLTVIASESYESFAKGLQTEMAEAIADRPQKVTIQLFKDQSLRLANGETIIATEDIAQSIYDSLLENKYIKKGELTDKFYEDRKQGEVIFDDELTDYKASIMTILASIYNPREMQPNDARKSKINLRLSKDKLENSKLQELLKLLCSKSTYTVKFDEKELVERAIESLNEKLRVSQLYLSVITGQMEKIKSKAALISGEAFKVDANQAHYEKIDAMANDQVKYDLLGKLTDATNLTRQAVAQILSRIKPNVFGQFKNNPEDFIIKASELINEEKACLIVKHIEYTPIDQYYDVSVFTRATIQGRLGVNTIKADKHLYDHVRFDSQNEKTFMERLEENDEIEAYVKLPGNFYIPTPMGKYHPDWAIVFKQKLSKYPYFIAETKASDSSLQDRRIEEAKIECAKKHFAKTNGGKLKYNKVSSFEELLKIVTQESVLNPIK</sequence>
<dbReference type="Pfam" id="PF04851">
    <property type="entry name" value="ResIII"/>
    <property type="match status" value="1"/>
</dbReference>
<evidence type="ECO:0000313" key="3">
    <source>
        <dbReference type="EMBL" id="KAA5206460.1"/>
    </source>
</evidence>
<evidence type="ECO:0000313" key="4">
    <source>
        <dbReference type="Proteomes" id="UP000429838"/>
    </source>
</evidence>
<accession>A0A5M5XAF9</accession>
<organism evidence="3 4">
    <name type="scientific">Bacteroides fragilis</name>
    <dbReference type="NCBI Taxonomy" id="817"/>
    <lineage>
        <taxon>Bacteria</taxon>
        <taxon>Pseudomonadati</taxon>
        <taxon>Bacteroidota</taxon>
        <taxon>Bacteroidia</taxon>
        <taxon>Bacteroidales</taxon>
        <taxon>Bacteroidaceae</taxon>
        <taxon>Bacteroides</taxon>
    </lineage>
</organism>
<dbReference type="GO" id="GO:0005524">
    <property type="term" value="F:ATP binding"/>
    <property type="evidence" value="ECO:0007669"/>
    <property type="project" value="InterPro"/>
</dbReference>
<dbReference type="GO" id="GO:0003677">
    <property type="term" value="F:DNA binding"/>
    <property type="evidence" value="ECO:0007669"/>
    <property type="project" value="InterPro"/>
</dbReference>
<dbReference type="EMBL" id="VWAQ01000014">
    <property type="protein sequence ID" value="KAA5206460.1"/>
    <property type="molecule type" value="Genomic_DNA"/>
</dbReference>
<gene>
    <name evidence="3" type="ORF">F2Z25_16165</name>
</gene>
<dbReference type="InterPro" id="IPR027417">
    <property type="entry name" value="P-loop_NTPase"/>
</dbReference>
<dbReference type="AlphaFoldDB" id="A0A5M5XAF9"/>
<protein>
    <submittedName>
        <fullName evidence="3">Restriction endonuclease subunit R</fullName>
    </submittedName>
</protein>
<keyword evidence="3" id="KW-0378">Hydrolase</keyword>
<dbReference type="InterPro" id="IPR006935">
    <property type="entry name" value="Helicase/UvrB_N"/>
</dbReference>
<evidence type="ECO:0000259" key="2">
    <source>
        <dbReference type="Pfam" id="PF19778"/>
    </source>
</evidence>
<proteinExistence type="predicted"/>
<dbReference type="SUPFAM" id="SSF52540">
    <property type="entry name" value="P-loop containing nucleoside triphosphate hydrolases"/>
    <property type="match status" value="1"/>
</dbReference>
<keyword evidence="3" id="KW-0540">Nuclease</keyword>
<comment type="caution">
    <text evidence="3">The sequence shown here is derived from an EMBL/GenBank/DDBJ whole genome shotgun (WGS) entry which is preliminary data.</text>
</comment>
<feature type="domain" description="Helicase/UvrB N-terminal" evidence="1">
    <location>
        <begin position="77"/>
        <end position="249"/>
    </location>
</feature>
<dbReference type="InterPro" id="IPR045572">
    <property type="entry name" value="RE_endonuc_C"/>
</dbReference>
<dbReference type="GO" id="GO:0015668">
    <property type="term" value="F:type III site-specific deoxyribonuclease activity"/>
    <property type="evidence" value="ECO:0007669"/>
    <property type="project" value="InterPro"/>
</dbReference>
<feature type="domain" description="Type III restriction enzyme C-terminal endonuclease" evidence="2">
    <location>
        <begin position="891"/>
        <end position="996"/>
    </location>
</feature>